<dbReference type="SMART" id="SM00516">
    <property type="entry name" value="SEC14"/>
    <property type="match status" value="1"/>
</dbReference>
<feature type="compositionally biased region" description="Low complexity" evidence="1">
    <location>
        <begin position="85"/>
        <end position="95"/>
    </location>
</feature>
<accession>A0A6A5BWC0</accession>
<dbReference type="InterPro" id="IPR001251">
    <property type="entry name" value="CRAL-TRIO_dom"/>
</dbReference>
<dbReference type="EMBL" id="VFQX01000029">
    <property type="protein sequence ID" value="KAF0978751.1"/>
    <property type="molecule type" value="Genomic_DNA"/>
</dbReference>
<dbReference type="InterPro" id="IPR052578">
    <property type="entry name" value="PI_Transfer_CRAL-TRIO"/>
</dbReference>
<dbReference type="VEuPathDB" id="AmoebaDB:NfTy_040720"/>
<dbReference type="InterPro" id="IPR036273">
    <property type="entry name" value="CRAL/TRIO_N_dom_sf"/>
</dbReference>
<dbReference type="SUPFAM" id="SSF52087">
    <property type="entry name" value="CRAL/TRIO domain"/>
    <property type="match status" value="1"/>
</dbReference>
<dbReference type="GeneID" id="68109789"/>
<dbReference type="VEuPathDB" id="AmoebaDB:FDP41_002571"/>
<dbReference type="SUPFAM" id="SSF46938">
    <property type="entry name" value="CRAL/TRIO N-terminal domain"/>
    <property type="match status" value="1"/>
</dbReference>
<name>A0A6A5BWC0_NAEFO</name>
<dbReference type="RefSeq" id="XP_044563464.1">
    <property type="nucleotide sequence ID" value="XM_044705780.1"/>
</dbReference>
<organism evidence="3 4">
    <name type="scientific">Naegleria fowleri</name>
    <name type="common">Brain eating amoeba</name>
    <dbReference type="NCBI Taxonomy" id="5763"/>
    <lineage>
        <taxon>Eukaryota</taxon>
        <taxon>Discoba</taxon>
        <taxon>Heterolobosea</taxon>
        <taxon>Tetramitia</taxon>
        <taxon>Eutetramitia</taxon>
        <taxon>Vahlkampfiidae</taxon>
        <taxon>Naegleria</taxon>
    </lineage>
</organism>
<evidence type="ECO:0000313" key="4">
    <source>
        <dbReference type="Proteomes" id="UP000444721"/>
    </source>
</evidence>
<dbReference type="Pfam" id="PF00650">
    <property type="entry name" value="CRAL_TRIO"/>
    <property type="match status" value="1"/>
</dbReference>
<keyword evidence="4" id="KW-1185">Reference proteome</keyword>
<dbReference type="PANTHER" id="PTHR45824:SF29">
    <property type="entry name" value="GH16843P"/>
    <property type="match status" value="1"/>
</dbReference>
<evidence type="ECO:0000256" key="1">
    <source>
        <dbReference type="SAM" id="MobiDB-lite"/>
    </source>
</evidence>
<feature type="region of interest" description="Disordered" evidence="1">
    <location>
        <begin position="72"/>
        <end position="95"/>
    </location>
</feature>
<dbReference type="AlphaFoldDB" id="A0A6A5BWC0"/>
<dbReference type="VEuPathDB" id="AmoebaDB:NF0112720"/>
<dbReference type="GO" id="GO:0008526">
    <property type="term" value="F:phosphatidylinositol transfer activity"/>
    <property type="evidence" value="ECO:0007669"/>
    <property type="project" value="TreeGrafter"/>
</dbReference>
<gene>
    <name evidence="3" type="ORF">FDP41_002571</name>
</gene>
<sequence length="362" mass="41999">MLRLKTESSSSSSSSACNHFELTDFPELEKVRSLHKTYTKDATQEQLDLMDGVLVLLVRVLVQDGESIVAASSTTTDQNRDDATTDGNNTTTSSSVTNSALRVAKALKTSRDIPQVVKQEKNTLKPMSAEEFNVLRGKLLDDFAIYRYLRGHAWVLDESTRLIIKMLNWRHEYKPENIRFEEFLETTAKSKMFIDTGYASDNGMPLFYMWVARDLLDNSDENKSLKFRHLIYLHERNFIREGRFKDDNFQMNWVVDVSGISLNLVRRMKDIFDDIGFYYPERLGRVFVLNAPWTINLIWAFLSPFLSEELKAKYMMIKMDELKNKIGPDHLPTEFGGNLQIDWDAYHSQLMKEDNERLGEKK</sequence>
<evidence type="ECO:0000259" key="2">
    <source>
        <dbReference type="PROSITE" id="PS50191"/>
    </source>
</evidence>
<comment type="caution">
    <text evidence="3">The sequence shown here is derived from an EMBL/GenBank/DDBJ whole genome shotgun (WGS) entry which is preliminary data.</text>
</comment>
<dbReference type="CDD" id="cd00170">
    <property type="entry name" value="SEC14"/>
    <property type="match status" value="1"/>
</dbReference>
<dbReference type="OrthoDB" id="75724at2759"/>
<reference evidence="3 4" key="1">
    <citation type="journal article" date="2019" name="Sci. Rep.">
        <title>Nanopore sequencing improves the draft genome of the human pathogenic amoeba Naegleria fowleri.</title>
        <authorList>
            <person name="Liechti N."/>
            <person name="Schurch N."/>
            <person name="Bruggmann R."/>
            <person name="Wittwer M."/>
        </authorList>
    </citation>
    <scope>NUCLEOTIDE SEQUENCE [LARGE SCALE GENOMIC DNA]</scope>
    <source>
        <strain evidence="3 4">ATCC 30894</strain>
    </source>
</reference>
<evidence type="ECO:0000313" key="3">
    <source>
        <dbReference type="EMBL" id="KAF0978751.1"/>
    </source>
</evidence>
<dbReference type="PROSITE" id="PS50191">
    <property type="entry name" value="CRAL_TRIO"/>
    <property type="match status" value="1"/>
</dbReference>
<feature type="domain" description="CRAL-TRIO" evidence="2">
    <location>
        <begin position="197"/>
        <end position="343"/>
    </location>
</feature>
<dbReference type="Gene3D" id="3.40.525.10">
    <property type="entry name" value="CRAL-TRIO lipid binding domain"/>
    <property type="match status" value="1"/>
</dbReference>
<proteinExistence type="predicted"/>
<protein>
    <recommendedName>
        <fullName evidence="2">CRAL-TRIO domain-containing protein</fullName>
    </recommendedName>
</protein>
<dbReference type="InterPro" id="IPR036865">
    <property type="entry name" value="CRAL-TRIO_dom_sf"/>
</dbReference>
<dbReference type="Proteomes" id="UP000444721">
    <property type="component" value="Unassembled WGS sequence"/>
</dbReference>
<dbReference type="PANTHER" id="PTHR45824">
    <property type="entry name" value="GH16843P"/>
    <property type="match status" value="1"/>
</dbReference>
<dbReference type="OMA" id="HERNFRR"/>